<dbReference type="Proteomes" id="UP000824469">
    <property type="component" value="Unassembled WGS sequence"/>
</dbReference>
<feature type="region of interest" description="Disordered" evidence="1">
    <location>
        <begin position="1"/>
        <end position="62"/>
    </location>
</feature>
<sequence>MDAVLRPNPRASKTKIFSEGGGAEGTVSGTRGGGDSGNHGLGHHQKASSFKEALENRGDSSSGIHTVKTQAYLVDLAEDIPSLTIENPEVEEYFKNLTRDAVVGRFNGFWPSSTALYQWVFENWTIKCEISLCSKGFFVVHFKEAEDYHRCLTEGPWSWGHTGLFITPWFLDFNPNTYLVTKTLVWVRLPNLPLHLWYTLEDNGNVLGKFIKEDMDRTHSGLCSFTQICVELDLSKGLPDRINLKFDNPYNPSSDGKTVTKKNDTEMGFQEENLVGGGIKRGHTLESLESDQDSVPGNMMALANPSDLALVILFDLGKWQEVKRRKNKKGRMGNIDDYFPSQGG</sequence>
<dbReference type="Pfam" id="PF14111">
    <property type="entry name" value="DUF4283"/>
    <property type="match status" value="1"/>
</dbReference>
<dbReference type="InterPro" id="IPR040256">
    <property type="entry name" value="At4g02000-like"/>
</dbReference>
<feature type="domain" description="DUF4283" evidence="2">
    <location>
        <begin position="97"/>
        <end position="176"/>
    </location>
</feature>
<dbReference type="InterPro" id="IPR025558">
    <property type="entry name" value="DUF4283"/>
</dbReference>
<proteinExistence type="predicted"/>
<accession>A0AA38G8J8</accession>
<evidence type="ECO:0000313" key="3">
    <source>
        <dbReference type="EMBL" id="KAH9316960.1"/>
    </source>
</evidence>
<evidence type="ECO:0000313" key="4">
    <source>
        <dbReference type="Proteomes" id="UP000824469"/>
    </source>
</evidence>
<organism evidence="3 4">
    <name type="scientific">Taxus chinensis</name>
    <name type="common">Chinese yew</name>
    <name type="synonym">Taxus wallichiana var. chinensis</name>
    <dbReference type="NCBI Taxonomy" id="29808"/>
    <lineage>
        <taxon>Eukaryota</taxon>
        <taxon>Viridiplantae</taxon>
        <taxon>Streptophyta</taxon>
        <taxon>Embryophyta</taxon>
        <taxon>Tracheophyta</taxon>
        <taxon>Spermatophyta</taxon>
        <taxon>Pinopsida</taxon>
        <taxon>Pinidae</taxon>
        <taxon>Conifers II</taxon>
        <taxon>Cupressales</taxon>
        <taxon>Taxaceae</taxon>
        <taxon>Taxus</taxon>
    </lineage>
</organism>
<dbReference type="PANTHER" id="PTHR31286:SF180">
    <property type="entry name" value="OS10G0362600 PROTEIN"/>
    <property type="match status" value="1"/>
</dbReference>
<protein>
    <recommendedName>
        <fullName evidence="2">DUF4283 domain-containing protein</fullName>
    </recommendedName>
</protein>
<gene>
    <name evidence="3" type="ORF">KI387_018729</name>
</gene>
<dbReference type="PANTHER" id="PTHR31286">
    <property type="entry name" value="GLYCINE-RICH CELL WALL STRUCTURAL PROTEIN 1.8-LIKE"/>
    <property type="match status" value="1"/>
</dbReference>
<name>A0AA38G8J8_TAXCH</name>
<evidence type="ECO:0000259" key="2">
    <source>
        <dbReference type="Pfam" id="PF14111"/>
    </source>
</evidence>
<feature type="non-terminal residue" evidence="3">
    <location>
        <position position="1"/>
    </location>
</feature>
<keyword evidence="4" id="KW-1185">Reference proteome</keyword>
<reference evidence="3 4" key="1">
    <citation type="journal article" date="2021" name="Nat. Plants">
        <title>The Taxus genome provides insights into paclitaxel biosynthesis.</title>
        <authorList>
            <person name="Xiong X."/>
            <person name="Gou J."/>
            <person name="Liao Q."/>
            <person name="Li Y."/>
            <person name="Zhou Q."/>
            <person name="Bi G."/>
            <person name="Li C."/>
            <person name="Du R."/>
            <person name="Wang X."/>
            <person name="Sun T."/>
            <person name="Guo L."/>
            <person name="Liang H."/>
            <person name="Lu P."/>
            <person name="Wu Y."/>
            <person name="Zhang Z."/>
            <person name="Ro D.K."/>
            <person name="Shang Y."/>
            <person name="Huang S."/>
            <person name="Yan J."/>
        </authorList>
    </citation>
    <scope>NUCLEOTIDE SEQUENCE [LARGE SCALE GENOMIC DNA]</scope>
    <source>
        <strain evidence="3">Ta-2019</strain>
    </source>
</reference>
<dbReference type="EMBL" id="JAHRHJ020000004">
    <property type="protein sequence ID" value="KAH9316960.1"/>
    <property type="molecule type" value="Genomic_DNA"/>
</dbReference>
<dbReference type="AlphaFoldDB" id="A0AA38G8J8"/>
<feature type="compositionally biased region" description="Gly residues" evidence="1">
    <location>
        <begin position="19"/>
        <end position="40"/>
    </location>
</feature>
<evidence type="ECO:0000256" key="1">
    <source>
        <dbReference type="SAM" id="MobiDB-lite"/>
    </source>
</evidence>
<comment type="caution">
    <text evidence="3">The sequence shown here is derived from an EMBL/GenBank/DDBJ whole genome shotgun (WGS) entry which is preliminary data.</text>
</comment>